<keyword evidence="1" id="KW-0328">Glycosyltransferase</keyword>
<reference evidence="1 2" key="1">
    <citation type="submission" date="2018-06" db="EMBL/GenBank/DDBJ databases">
        <authorList>
            <consortium name="Pathogen Informatics"/>
            <person name="Doyle S."/>
        </authorList>
    </citation>
    <scope>NUCLEOTIDE SEQUENCE [LARGE SCALE GENOMIC DNA]</scope>
    <source>
        <strain evidence="1 2">NCTC12410</strain>
    </source>
</reference>
<dbReference type="Proteomes" id="UP000254841">
    <property type="component" value="Unassembled WGS sequence"/>
</dbReference>
<dbReference type="EMBL" id="UGHV01000001">
    <property type="protein sequence ID" value="STO97505.1"/>
    <property type="molecule type" value="Genomic_DNA"/>
</dbReference>
<dbReference type="PANTHER" id="PTHR12526:SF638">
    <property type="entry name" value="SPORE COAT PROTEIN SA"/>
    <property type="match status" value="1"/>
</dbReference>
<keyword evidence="1" id="KW-0808">Transferase</keyword>
<dbReference type="Gene3D" id="3.40.50.2000">
    <property type="entry name" value="Glycogen Phosphorylase B"/>
    <property type="match status" value="2"/>
</dbReference>
<sequence>MSLKIRFKLLGSSDCNNPSAISKEQILAWEKQGIIEYLGETKDVRPFVESASCVVLPSYREGVSVSLLEAMSMGKAIITSKASGCKHLVREFDNGYSNGFLCEVRDVKSLAGAFQAFIALDSVAKELMGQNAREFVCANYDMKRIIATYHNACQNAPNKSML</sequence>
<dbReference type="PANTHER" id="PTHR12526">
    <property type="entry name" value="GLYCOSYLTRANSFERASE"/>
    <property type="match status" value="1"/>
</dbReference>
<evidence type="ECO:0000313" key="2">
    <source>
        <dbReference type="Proteomes" id="UP000254841"/>
    </source>
</evidence>
<dbReference type="RefSeq" id="WP_181814223.1">
    <property type="nucleotide sequence ID" value="NZ_UGHV01000001.1"/>
</dbReference>
<organism evidence="1 2">
    <name type="scientific">Helicobacter canis</name>
    <dbReference type="NCBI Taxonomy" id="29419"/>
    <lineage>
        <taxon>Bacteria</taxon>
        <taxon>Pseudomonadati</taxon>
        <taxon>Campylobacterota</taxon>
        <taxon>Epsilonproteobacteria</taxon>
        <taxon>Campylobacterales</taxon>
        <taxon>Helicobacteraceae</taxon>
        <taxon>Helicobacter</taxon>
    </lineage>
</organism>
<accession>A0A377J5C0</accession>
<dbReference type="EC" id="2.4.1.-" evidence="1"/>
<proteinExistence type="predicted"/>
<dbReference type="AlphaFoldDB" id="A0A377J5C0"/>
<evidence type="ECO:0000313" key="1">
    <source>
        <dbReference type="EMBL" id="STO97505.1"/>
    </source>
</evidence>
<dbReference type="GO" id="GO:0016757">
    <property type="term" value="F:glycosyltransferase activity"/>
    <property type="evidence" value="ECO:0007669"/>
    <property type="project" value="UniProtKB-KW"/>
</dbReference>
<name>A0A377J5C0_9HELI</name>
<gene>
    <name evidence="1" type="ORF">NCTC12410_01336</name>
</gene>
<dbReference type="SUPFAM" id="SSF53756">
    <property type="entry name" value="UDP-Glycosyltransferase/glycogen phosphorylase"/>
    <property type="match status" value="1"/>
</dbReference>
<dbReference type="Pfam" id="PF13692">
    <property type="entry name" value="Glyco_trans_1_4"/>
    <property type="match status" value="1"/>
</dbReference>
<protein>
    <submittedName>
        <fullName evidence="1">Glycosyltransferase</fullName>
        <ecNumber evidence="1">2.4.1.-</ecNumber>
    </submittedName>
</protein>